<dbReference type="EMBL" id="GGFL01009005">
    <property type="protein sequence ID" value="MBW73183.1"/>
    <property type="molecule type" value="Transcribed_RNA"/>
</dbReference>
<proteinExistence type="predicted"/>
<reference evidence="1" key="1">
    <citation type="submission" date="2018-01" db="EMBL/GenBank/DDBJ databases">
        <title>An insight into the sialome of Amazonian anophelines.</title>
        <authorList>
            <person name="Ribeiro J.M."/>
            <person name="Scarpassa V."/>
            <person name="Calvo E."/>
        </authorList>
    </citation>
    <scope>NUCLEOTIDE SEQUENCE</scope>
</reference>
<dbReference type="AlphaFoldDB" id="A0A2M4D6K0"/>
<accession>A0A2M4D6K0</accession>
<evidence type="ECO:0000313" key="1">
    <source>
        <dbReference type="EMBL" id="MBW73183.1"/>
    </source>
</evidence>
<sequence length="77" mass="8716">MLNGRKCGMFLRTRSIRIVRSFSLLIPFVLMMLLRSCLAVGESPRSVRIWASVAVSRNRLGSKRFGSAQYFSLVFSS</sequence>
<name>A0A2M4D6K0_ANODA</name>
<organism evidence="1">
    <name type="scientific">Anopheles darlingi</name>
    <name type="common">Mosquito</name>
    <dbReference type="NCBI Taxonomy" id="43151"/>
    <lineage>
        <taxon>Eukaryota</taxon>
        <taxon>Metazoa</taxon>
        <taxon>Ecdysozoa</taxon>
        <taxon>Arthropoda</taxon>
        <taxon>Hexapoda</taxon>
        <taxon>Insecta</taxon>
        <taxon>Pterygota</taxon>
        <taxon>Neoptera</taxon>
        <taxon>Endopterygota</taxon>
        <taxon>Diptera</taxon>
        <taxon>Nematocera</taxon>
        <taxon>Culicoidea</taxon>
        <taxon>Culicidae</taxon>
        <taxon>Anophelinae</taxon>
        <taxon>Anopheles</taxon>
    </lineage>
</organism>
<protein>
    <submittedName>
        <fullName evidence="1">Putative secreted protein</fullName>
    </submittedName>
</protein>